<comment type="caution">
    <text evidence="6">The sequence shown here is derived from an EMBL/GenBank/DDBJ whole genome shotgun (WGS) entry which is preliminary data.</text>
</comment>
<dbReference type="InterPro" id="IPR023101">
    <property type="entry name" value="AF1862-like_dom_sf"/>
</dbReference>
<organism evidence="6 7">
    <name type="scientific">Clostridium aromativorans</name>
    <dbReference type="NCBI Taxonomy" id="2836848"/>
    <lineage>
        <taxon>Bacteria</taxon>
        <taxon>Bacillati</taxon>
        <taxon>Bacillota</taxon>
        <taxon>Clostridia</taxon>
        <taxon>Eubacteriales</taxon>
        <taxon>Clostridiaceae</taxon>
        <taxon>Clostridium</taxon>
    </lineage>
</organism>
<keyword evidence="7" id="KW-1185">Reference proteome</keyword>
<protein>
    <recommendedName>
        <fullName evidence="5">CRISPR type III-B/RAMP module-associated protein Cmr5</fullName>
    </recommendedName>
</protein>
<dbReference type="EMBL" id="JAJJPB010000002">
    <property type="protein sequence ID" value="MCC9293921.1"/>
    <property type="molecule type" value="Genomic_DNA"/>
</dbReference>
<evidence type="ECO:0000313" key="7">
    <source>
        <dbReference type="Proteomes" id="UP001165422"/>
    </source>
</evidence>
<dbReference type="Gene3D" id="1.10.520.30">
    <property type="entry name" value="AF1862-like domain"/>
    <property type="match status" value="1"/>
</dbReference>
<evidence type="ECO:0000256" key="4">
    <source>
        <dbReference type="ARBA" id="ARBA00023118"/>
    </source>
</evidence>
<keyword evidence="3" id="KW-0963">Cytoplasm</keyword>
<comment type="subcellular location">
    <subcellularLocation>
        <location evidence="1">Cytoplasm</location>
    </subcellularLocation>
</comment>
<dbReference type="InterPro" id="IPR010160">
    <property type="entry name" value="CRISPR-assoc_prot_Cmr5"/>
</dbReference>
<evidence type="ECO:0000256" key="5">
    <source>
        <dbReference type="ARBA" id="ARBA00030001"/>
    </source>
</evidence>
<dbReference type="SUPFAM" id="SSF158568">
    <property type="entry name" value="AF1862-like"/>
    <property type="match status" value="1"/>
</dbReference>
<accession>A0ABS8N292</accession>
<name>A0ABS8N292_9CLOT</name>
<comment type="similarity">
    <text evidence="2">Belongs to the CRISPR system Cmr5 family.</text>
</comment>
<evidence type="ECO:0000256" key="3">
    <source>
        <dbReference type="ARBA" id="ARBA00022490"/>
    </source>
</evidence>
<evidence type="ECO:0000256" key="1">
    <source>
        <dbReference type="ARBA" id="ARBA00004496"/>
    </source>
</evidence>
<evidence type="ECO:0000313" key="6">
    <source>
        <dbReference type="EMBL" id="MCC9293921.1"/>
    </source>
</evidence>
<dbReference type="Pfam" id="PF09701">
    <property type="entry name" value="Cas_Cmr5"/>
    <property type="match status" value="1"/>
</dbReference>
<dbReference type="Proteomes" id="UP001165422">
    <property type="component" value="Unassembled WGS sequence"/>
</dbReference>
<keyword evidence="4" id="KW-0051">Antiviral defense</keyword>
<sequence length="127" mass="15340">MNDREKSKFIFKNFKEKYRINDFDIPGIKKLPMMIRNNGLISSLEYFIKKFKNVKNKNKKYMLTLRFVCDYISYTWFNSKSVKEIEIVNKVMELDSSSYMFLQKDVYDFSIQLRNLISVLEKGEDLK</sequence>
<gene>
    <name evidence="6" type="ORF">LN736_03435</name>
</gene>
<dbReference type="RefSeq" id="WP_150356272.1">
    <property type="nucleotide sequence ID" value="NZ_JAJJPB010000002.1"/>
</dbReference>
<proteinExistence type="inferred from homology"/>
<reference evidence="6" key="1">
    <citation type="submission" date="2021-11" db="EMBL/GenBank/DDBJ databases">
        <authorList>
            <person name="Qingchun L."/>
            <person name="Dong Z."/>
            <person name="Zongwei Q."/>
            <person name="Jia Z."/>
            <person name="Duotao L."/>
        </authorList>
    </citation>
    <scope>NUCLEOTIDE SEQUENCE</scope>
    <source>
        <strain evidence="6">WLY-B-L2</strain>
    </source>
</reference>
<evidence type="ECO:0000256" key="2">
    <source>
        <dbReference type="ARBA" id="ARBA00006161"/>
    </source>
</evidence>